<organism evidence="1 2">
    <name type="scientific">Prochlorococcus marinus (strain MIT 9313)</name>
    <dbReference type="NCBI Taxonomy" id="74547"/>
    <lineage>
        <taxon>Bacteria</taxon>
        <taxon>Bacillati</taxon>
        <taxon>Cyanobacteriota</taxon>
        <taxon>Cyanophyceae</taxon>
        <taxon>Synechococcales</taxon>
        <taxon>Prochlorococcaceae</taxon>
        <taxon>Prochlorococcus</taxon>
    </lineage>
</organism>
<gene>
    <name evidence="1" type="ordered locus">PMT_1592</name>
</gene>
<dbReference type="HOGENOM" id="CLU_101699_0_0_3"/>
<reference evidence="1 2" key="1">
    <citation type="journal article" date="2003" name="Nature">
        <title>Genome divergence in two Prochlorococcus ecotypes reflects oceanic niche differentiation.</title>
        <authorList>
            <person name="Rocap G."/>
            <person name="Larimer F.W."/>
            <person name="Lamerdin J.E."/>
            <person name="Malfatti S."/>
            <person name="Chain P."/>
            <person name="Ahlgren N.A."/>
            <person name="Arellano A."/>
            <person name="Coleman M."/>
            <person name="Hauser L."/>
            <person name="Hess W.R."/>
            <person name="Johnson Z.I."/>
            <person name="Land M.L."/>
            <person name="Lindell D."/>
            <person name="Post A.F."/>
            <person name="Regala W."/>
            <person name="Shah M."/>
            <person name="Shaw S.L."/>
            <person name="Steglich C."/>
            <person name="Sullivan M.B."/>
            <person name="Ting C.S."/>
            <person name="Tolonen A."/>
            <person name="Webb E.A."/>
            <person name="Zinser E.R."/>
            <person name="Chisholm S.W."/>
        </authorList>
    </citation>
    <scope>NUCLEOTIDE SEQUENCE [LARGE SCALE GENOMIC DNA]</scope>
    <source>
        <strain evidence="2">MIT 9313</strain>
    </source>
</reference>
<dbReference type="RefSeq" id="WP_011130959.1">
    <property type="nucleotide sequence ID" value="NC_005071.1"/>
</dbReference>
<protein>
    <recommendedName>
        <fullName evidence="3">Tol biopolymer transporter periplasmic protein</fullName>
    </recommendedName>
</protein>
<dbReference type="SUPFAM" id="SSF82171">
    <property type="entry name" value="DPP6 N-terminal domain-like"/>
    <property type="match status" value="1"/>
</dbReference>
<dbReference type="InterPro" id="IPR011042">
    <property type="entry name" value="6-blade_b-propeller_TolB-like"/>
</dbReference>
<dbReference type="EMBL" id="BX548175">
    <property type="protein sequence ID" value="CAE21767.1"/>
    <property type="molecule type" value="Genomic_DNA"/>
</dbReference>
<dbReference type="AlphaFoldDB" id="Q7V5G8"/>
<evidence type="ECO:0008006" key="3">
    <source>
        <dbReference type="Google" id="ProtNLM"/>
    </source>
</evidence>
<sequence>MGCLSLGSCINSIERAPGGLLQRSQQDPALSGNGEMLAVIVDQRGRPTVQLRELRDGKILPLRHFSRHQPHSSPSLSWNGRYLAVITQKGNRRLTIIEDRLTGRIHPLPLPGERDPVSLSLAPDARQLAMQVADQGHWRVELFDLSHILEPDPIRGLKRSTPTKEVRP</sequence>
<evidence type="ECO:0000313" key="1">
    <source>
        <dbReference type="EMBL" id="CAE21767.1"/>
    </source>
</evidence>
<accession>Q7V5G8</accession>
<keyword evidence="2" id="KW-1185">Reference proteome</keyword>
<dbReference type="Gene3D" id="2.120.10.30">
    <property type="entry name" value="TolB, C-terminal domain"/>
    <property type="match status" value="1"/>
</dbReference>
<dbReference type="KEGG" id="pmt:PMT_1592"/>
<name>Q7V5G8_PROMM</name>
<proteinExistence type="predicted"/>
<evidence type="ECO:0000313" key="2">
    <source>
        <dbReference type="Proteomes" id="UP000001423"/>
    </source>
</evidence>
<dbReference type="Proteomes" id="UP000001423">
    <property type="component" value="Chromosome"/>
</dbReference>
<dbReference type="eggNOG" id="COG0823">
    <property type="taxonomic scope" value="Bacteria"/>
</dbReference>